<dbReference type="GO" id="GO:0009007">
    <property type="term" value="F:site-specific DNA-methyltransferase (adenine-specific) activity"/>
    <property type="evidence" value="ECO:0007669"/>
    <property type="project" value="UniProtKB-EC"/>
</dbReference>
<keyword evidence="3" id="KW-0949">S-adenosyl-L-methionine</keyword>
<dbReference type="GO" id="GO:0006298">
    <property type="term" value="P:mismatch repair"/>
    <property type="evidence" value="ECO:0007669"/>
    <property type="project" value="TreeGrafter"/>
</dbReference>
<evidence type="ECO:0000313" key="4">
    <source>
        <dbReference type="EMBL" id="SFG65393.1"/>
    </source>
</evidence>
<sequence length="293" mass="32654">MTPTRPLLRWHGGKWLLAPWVLKHFPAHRLYTEVFGGAASVLLRKPRSHAEVYNDLDDDVVNLFRVLRSGDAPRLIADLRATPFARAEYEQAHEIATDPVEEARRLVVRSFMGFGSDSSNRGVRSGFRGNANRNGTTPSQDWAGFPDALVILVERLRGVVIECRDAFEVLTQQDGPEALHYLDPPYLPATRSQKGRRVGSGYYAYRHELTSEDHARLLDAVHDLSGMVVLSGYPAPAYEAALRSWRRVERPALADGARARTEVLWINPRAAARLEAFGSVFAQSHLFDTAGAA</sequence>
<keyword evidence="5" id="KW-1185">Reference proteome</keyword>
<keyword evidence="1 4" id="KW-0489">Methyltransferase</keyword>
<dbReference type="GO" id="GO:0032259">
    <property type="term" value="P:methylation"/>
    <property type="evidence" value="ECO:0007669"/>
    <property type="project" value="UniProtKB-KW"/>
</dbReference>
<organism evidence="4 5">
    <name type="scientific">Methylobacterium gossipiicola</name>
    <dbReference type="NCBI Taxonomy" id="582675"/>
    <lineage>
        <taxon>Bacteria</taxon>
        <taxon>Pseudomonadati</taxon>
        <taxon>Pseudomonadota</taxon>
        <taxon>Alphaproteobacteria</taxon>
        <taxon>Hyphomicrobiales</taxon>
        <taxon>Methylobacteriaceae</taxon>
        <taxon>Methylobacterium</taxon>
    </lineage>
</organism>
<dbReference type="EMBL" id="FOPM01000007">
    <property type="protein sequence ID" value="SFG65393.1"/>
    <property type="molecule type" value="Genomic_DNA"/>
</dbReference>
<dbReference type="SUPFAM" id="SSF53335">
    <property type="entry name" value="S-adenosyl-L-methionine-dependent methyltransferases"/>
    <property type="match status" value="1"/>
</dbReference>
<accession>A0A1I2TKQ5</accession>
<dbReference type="PANTHER" id="PTHR30481">
    <property type="entry name" value="DNA ADENINE METHYLASE"/>
    <property type="match status" value="1"/>
</dbReference>
<keyword evidence="2" id="KW-0808">Transferase</keyword>
<evidence type="ECO:0000256" key="3">
    <source>
        <dbReference type="ARBA" id="ARBA00022691"/>
    </source>
</evidence>
<dbReference type="GO" id="GO:0009307">
    <property type="term" value="P:DNA restriction-modification system"/>
    <property type="evidence" value="ECO:0007669"/>
    <property type="project" value="InterPro"/>
</dbReference>
<dbReference type="PANTHER" id="PTHR30481:SF4">
    <property type="entry name" value="SITE-SPECIFIC DNA-METHYLTRANSFERASE (ADENINE-SPECIFIC)"/>
    <property type="match status" value="1"/>
</dbReference>
<reference evidence="5" key="1">
    <citation type="submission" date="2016-10" db="EMBL/GenBank/DDBJ databases">
        <authorList>
            <person name="Varghese N."/>
            <person name="Submissions S."/>
        </authorList>
    </citation>
    <scope>NUCLEOTIDE SEQUENCE [LARGE SCALE GENOMIC DNA]</scope>
    <source>
        <strain evidence="5">Gh-105</strain>
    </source>
</reference>
<dbReference type="Gene3D" id="3.40.50.150">
    <property type="entry name" value="Vaccinia Virus protein VP39"/>
    <property type="match status" value="2"/>
</dbReference>
<dbReference type="Proteomes" id="UP000199229">
    <property type="component" value="Unassembled WGS sequence"/>
</dbReference>
<dbReference type="GO" id="GO:0043565">
    <property type="term" value="F:sequence-specific DNA binding"/>
    <property type="evidence" value="ECO:0007669"/>
    <property type="project" value="TreeGrafter"/>
</dbReference>
<evidence type="ECO:0000256" key="1">
    <source>
        <dbReference type="ARBA" id="ARBA00022603"/>
    </source>
</evidence>
<name>A0A1I2TKQ5_9HYPH</name>
<dbReference type="PRINTS" id="PR00505">
    <property type="entry name" value="D12N6MTFRASE"/>
</dbReference>
<proteinExistence type="predicted"/>
<dbReference type="RefSeq" id="WP_091970785.1">
    <property type="nucleotide sequence ID" value="NZ_FOPM01000007.1"/>
</dbReference>
<dbReference type="STRING" id="582675.SAMN05192565_107176"/>
<dbReference type="InterPro" id="IPR029063">
    <property type="entry name" value="SAM-dependent_MTases_sf"/>
</dbReference>
<dbReference type="GO" id="GO:1904047">
    <property type="term" value="F:S-adenosyl-L-methionine binding"/>
    <property type="evidence" value="ECO:0007669"/>
    <property type="project" value="TreeGrafter"/>
</dbReference>
<dbReference type="AlphaFoldDB" id="A0A1I2TKQ5"/>
<evidence type="ECO:0000256" key="2">
    <source>
        <dbReference type="ARBA" id="ARBA00022679"/>
    </source>
</evidence>
<dbReference type="InterPro" id="IPR012327">
    <property type="entry name" value="MeTrfase_D12"/>
</dbReference>
<gene>
    <name evidence="4" type="ORF">SAMN05192565_107176</name>
</gene>
<protein>
    <submittedName>
        <fullName evidence="4">DNA adenine methylase</fullName>
    </submittedName>
</protein>
<evidence type="ECO:0000313" key="5">
    <source>
        <dbReference type="Proteomes" id="UP000199229"/>
    </source>
</evidence>
<dbReference type="OrthoDB" id="9805629at2"/>
<dbReference type="Pfam" id="PF02086">
    <property type="entry name" value="MethyltransfD12"/>
    <property type="match status" value="1"/>
</dbReference>